<name>A0ABW0P062_9HYPH</name>
<keyword evidence="2" id="KW-1185">Reference proteome</keyword>
<organism evidence="1 2">
    <name type="scientific">Bosea massiliensis</name>
    <dbReference type="NCBI Taxonomy" id="151419"/>
    <lineage>
        <taxon>Bacteria</taxon>
        <taxon>Pseudomonadati</taxon>
        <taxon>Pseudomonadota</taxon>
        <taxon>Alphaproteobacteria</taxon>
        <taxon>Hyphomicrobiales</taxon>
        <taxon>Boseaceae</taxon>
        <taxon>Bosea</taxon>
    </lineage>
</organism>
<sequence>MKSLPIHLNRLDKALRAQGVAFKRHQLLETCAAAFGFHNSNEATAAAKKGALNPPAAPATGRFELGDGQNLIVLLDPVANAPFAVDESFLEQQDAGTGNLFGVSPYGHLLDVTSAVGTELQTIANTLGSVDSGREFEFKIHTASIDHKHGTATFSSPTKEGVEAEVEAWCVQYWEEVAHRFPEGHKLEGTELIDAYFEAHDREFLTYGDTAIHLTASDILAAVGQAPQRDLPASRAPVPVSAIAADPVDPWADHPVYGSEDWRYEVGNGDTRQSYAEWVSAKIEEAGEADHPPIQSWSQDYPDGHDGPLCLTNACCEPVDGGPELFSRHGLKWSVDANGIFYPLTKDEARYIGEDSITMPNGFHAELGYSFFYQGAKFVGASVEVAFNPESKDSRDKTLAEVKAYASHIEKAVKAVDGHVLVTEDDVMGDRHTIQALIPFDRVPKIAIDFDDWKIQIARILMPADGPRVIAHFQPQAWVKDYAIDVDASGETEWDITAEIVAMDPDKAQDIKDDSDESDAFTGSKSAPAFVRDWSGPYHVSVADQIAAYFAQIKNG</sequence>
<dbReference type="RefSeq" id="WP_377816595.1">
    <property type="nucleotide sequence ID" value="NZ_JBHSLU010000017.1"/>
</dbReference>
<dbReference type="EMBL" id="JBHSLU010000017">
    <property type="protein sequence ID" value="MFC5505452.1"/>
    <property type="molecule type" value="Genomic_DNA"/>
</dbReference>
<gene>
    <name evidence="1" type="ORF">ACFPN9_09305</name>
</gene>
<proteinExistence type="predicted"/>
<reference evidence="2" key="1">
    <citation type="journal article" date="2019" name="Int. J. Syst. Evol. Microbiol.">
        <title>The Global Catalogue of Microorganisms (GCM) 10K type strain sequencing project: providing services to taxonomists for standard genome sequencing and annotation.</title>
        <authorList>
            <consortium name="The Broad Institute Genomics Platform"/>
            <consortium name="The Broad Institute Genome Sequencing Center for Infectious Disease"/>
            <person name="Wu L."/>
            <person name="Ma J."/>
        </authorList>
    </citation>
    <scope>NUCLEOTIDE SEQUENCE [LARGE SCALE GENOMIC DNA]</scope>
    <source>
        <strain evidence="2">CCUG 43117</strain>
    </source>
</reference>
<comment type="caution">
    <text evidence="1">The sequence shown here is derived from an EMBL/GenBank/DDBJ whole genome shotgun (WGS) entry which is preliminary data.</text>
</comment>
<evidence type="ECO:0000313" key="1">
    <source>
        <dbReference type="EMBL" id="MFC5505452.1"/>
    </source>
</evidence>
<protein>
    <submittedName>
        <fullName evidence="1">Uncharacterized protein</fullName>
    </submittedName>
</protein>
<accession>A0ABW0P062</accession>
<dbReference type="Proteomes" id="UP001596060">
    <property type="component" value="Unassembled WGS sequence"/>
</dbReference>
<evidence type="ECO:0000313" key="2">
    <source>
        <dbReference type="Proteomes" id="UP001596060"/>
    </source>
</evidence>